<sequence length="208" mass="23231">MTSEPAIAGDRNTVGGWPILEPGQSWPGCACGERMVLFFQIDVPDDIAGFGGEHLLVFQCPVHNEACFGRAQLPERYWETPPPYGNEMVHWRILRHRGGIVAESADEFLQPPRLVLRDAGPDDKWAFRVGGKPTWIQDAMYHTCACGVDLEFLVQIPENFGFPKRPEVPEQDGAFSTDEYGLLLGNEIYLFACPNRCDPAAAWPVNQN</sequence>
<protein>
    <recommendedName>
        <fullName evidence="3">DUF1963 domain-containing protein</fullName>
    </recommendedName>
</protein>
<dbReference type="Proteomes" id="UP001596203">
    <property type="component" value="Unassembled WGS sequence"/>
</dbReference>
<dbReference type="EMBL" id="JBHSPR010000042">
    <property type="protein sequence ID" value="MFC6021397.1"/>
    <property type="molecule type" value="Genomic_DNA"/>
</dbReference>
<keyword evidence="2" id="KW-1185">Reference proteome</keyword>
<accession>A0ABW1KKD8</accession>
<evidence type="ECO:0008006" key="3">
    <source>
        <dbReference type="Google" id="ProtNLM"/>
    </source>
</evidence>
<comment type="caution">
    <text evidence="1">The sequence shown here is derived from an EMBL/GenBank/DDBJ whole genome shotgun (WGS) entry which is preliminary data.</text>
</comment>
<name>A0ABW1KKD8_9ACTN</name>
<organism evidence="1 2">
    <name type="scientific">Plantactinospora solaniradicis</name>
    <dbReference type="NCBI Taxonomy" id="1723736"/>
    <lineage>
        <taxon>Bacteria</taxon>
        <taxon>Bacillati</taxon>
        <taxon>Actinomycetota</taxon>
        <taxon>Actinomycetes</taxon>
        <taxon>Micromonosporales</taxon>
        <taxon>Micromonosporaceae</taxon>
        <taxon>Plantactinospora</taxon>
    </lineage>
</organism>
<evidence type="ECO:0000313" key="2">
    <source>
        <dbReference type="Proteomes" id="UP001596203"/>
    </source>
</evidence>
<gene>
    <name evidence="1" type="ORF">ACFP2T_35160</name>
</gene>
<reference evidence="2" key="1">
    <citation type="journal article" date="2019" name="Int. J. Syst. Evol. Microbiol.">
        <title>The Global Catalogue of Microorganisms (GCM) 10K type strain sequencing project: providing services to taxonomists for standard genome sequencing and annotation.</title>
        <authorList>
            <consortium name="The Broad Institute Genomics Platform"/>
            <consortium name="The Broad Institute Genome Sequencing Center for Infectious Disease"/>
            <person name="Wu L."/>
            <person name="Ma J."/>
        </authorList>
    </citation>
    <scope>NUCLEOTIDE SEQUENCE [LARGE SCALE GENOMIC DNA]</scope>
    <source>
        <strain evidence="2">ZS-35-S2</strain>
    </source>
</reference>
<evidence type="ECO:0000313" key="1">
    <source>
        <dbReference type="EMBL" id="MFC6021397.1"/>
    </source>
</evidence>
<proteinExistence type="predicted"/>